<reference evidence="4 5" key="1">
    <citation type="journal article" date="2022" name="bioRxiv">
        <title>Genomics of Preaxostyla Flagellates Illuminates Evolutionary Transitions and the Path Towards Mitochondrial Loss.</title>
        <authorList>
            <person name="Novak L.V.F."/>
            <person name="Treitli S.C."/>
            <person name="Pyrih J."/>
            <person name="Halakuc P."/>
            <person name="Pipaliya S.V."/>
            <person name="Vacek V."/>
            <person name="Brzon O."/>
            <person name="Soukal P."/>
            <person name="Eme L."/>
            <person name="Dacks J.B."/>
            <person name="Karnkowska A."/>
            <person name="Elias M."/>
            <person name="Hampl V."/>
        </authorList>
    </citation>
    <scope>NUCLEOTIDE SEQUENCE [LARGE SCALE GENOMIC DNA]</scope>
    <source>
        <strain evidence="4">NAU3</strain>
        <tissue evidence="4">Gut</tissue>
    </source>
</reference>
<feature type="region of interest" description="Disordered" evidence="1">
    <location>
        <begin position="1728"/>
        <end position="1749"/>
    </location>
</feature>
<dbReference type="InterPro" id="IPR011050">
    <property type="entry name" value="Pectin_lyase_fold/virulence"/>
</dbReference>
<dbReference type="Proteomes" id="UP001281761">
    <property type="component" value="Unassembled WGS sequence"/>
</dbReference>
<dbReference type="PROSITE" id="PS50011">
    <property type="entry name" value="PROTEIN_KINASE_DOM"/>
    <property type="match status" value="1"/>
</dbReference>
<dbReference type="PANTHER" id="PTHR44329">
    <property type="entry name" value="SERINE/THREONINE-PROTEIN KINASE TNNI3K-RELATED"/>
    <property type="match status" value="1"/>
</dbReference>
<sequence>MNLNIFGTKQTNTLSLLRESGTKFLFSIKNSTLSLGTLTFEEGKHGICEGSADSYCSLTKCIVAFNGRISLFESDGIVSIMWSQIEPSFDISTSSLANSGSGKMTLLLIGNSFTNWRSHETSLSGTGIARLDLSLCHFVNVSHMCSPRHQPLHQTLQKTLISGNTLSQVENDLYGALFRDMNNMNEIHAINTTFTASYHSELNSYTTQYPSTVATSTAGNSFQNCLFKGCRTGASGGGLFHNNAAPLSVTSCGFESCRSEPTETVTGTHGGGLFVLTTATAAVTIDIKKSTFKSCYASYRGSGFDLRSGNAVRVLKITLEDLTLESNSGMHCVCFVAMYLTDPTLSNITCQDSNATHLEAGGRLEHVNGETKMTSVLLLNLIANGNAAFALDQLSGTVRFEHLKIANGRTNQNAQFAIGANLVDMPQGSITFTDCFFEHNVETTGQITGASDITFHGGSVTYPYREMFVNCWTASGQPSLSVKNVQNSEWIVTNDVIDVNNQTGQDALFCWIPGSQCRTMTDVIGNRLGPWYVGKIAMAEGEYHETKLMMKNQSLVVEGRGSTQTTMLDAGSDTTLFTITTGKLSASSLQFVPFASSHLITLSDEGTVSVSDSSVQTVVPSVKLSKAVFSVAAGTLLLTRVECSSLSFTDTAVLFLFSSLARSLTLKNSSFESISSSGGGSCISTTISEGQSVQIGEQGGSDSFSSCTSDGDGGALNAKLSLSGSLTIVSTHFSDCSSSGRGGALFVELDRTNSETEWSFDLSGTSFGSDSEKNTATKGQNIFILGAFFETTVDPSVLPAVTAATDKAEMWGEDGNSTVDSTLLVYLVPFENKAVVGGTNAFDIPHCGHFGVGCVSIQNAFNQVKTSASPSLTLSFETEATLSESFSFETAQTVTFESATQSKPTIEVKASGRLSVSSGTLVLSTLSFTSSVSPFSSSFITLSGGSLSVSGCSFTGISSSESGGVVKGTVSRSSSLIVTGSEFTSCSSSLNGGAISVTCAPDTPSSCLVIKATFDSCWCGSESKGDWVFVSGSGLPSLVDPPNWETTTTGLTQPTDSSKLWGSDSSPSESSLSSSTLLVYLLPHSAGSIFTSSSSGSEEIGCGEPSTPCKKLSTSLSRISSSPNSLSIQDSATLDFTLTSSLADLTVTGLTTPQKTLSIASNGGITSTSNKLSFALLAFTPSEANVQQALFILSGTGSLVLHTCSISSFSSSTNSKVLSGTVETGKTISIIDTSFVSCSATSASGIVDVTVSGTGELKMEGTTKFESCTLTDHGHLVLVQCADLPAFIAKDTISVLTPTRPTNRLFTEAEKEDFWGKEVSGDGYSLLYLWFEFKAGYLHVHSNGEDDGRCGEDVLPCSSLSHSMDKMKNGVVLVDSAFPQTSLLTSVASTWTLQGDILKQLTLSDNGGFEVKLADTVLTLSTLNIVTGSVGTRTTSALSVSGGKLVVSSCTFGVSSSDFVLPLCSVDGGNVEFFPSLSVIRPSPSMPMLFVLAGSLLVNEFALTHSSTTRTSHLLRLTGGRTTLKGSFSTFCSSIPPISVTSEAVLALTDSTSTLSSDLTTNLVALNGGSMELTGSILTFTRPSCLLAGSGSASIVSSSLTCKDPPIASNSGTRSMSITLSVGQSLKIGEENKAVSFDGWKSAENGGALGVEIAGGSLSIIHTTFTSCSSSLNGGAISVTCAPDTPSSCLVIKATFGSCWCGSESKGDWVFVSGSGLPSLVDPLNWETTTTGLTQPTDSSKLWGSDSSPSESSLSSSTLLVYLLPHSAGSIFTSSSSGSEEIGCGEPSTPCKKLSTSLSRISSSPNSLSIQDSATLDFTLTSSLADLTVTGLTTPQKTLSIASNGGITSTSNKLSFVFLAFSTTTELFSHTLISIHQTGSVSVTSCSFSSFSLSDSPLFDHQNGELNLKSCSFSNIHRSEGNGSCVHSALSGNMLLKVDDVWMTDVDVSEGSGDGIFVSFPSTLSSNVASFSLTNLHFASSPSMNADSSKSRFLFLTGFNFSSWIEVGDARFKGSFEGSDVKADWLWTEDQHADIKLPASLLFYLTEHVGAVGVDESGFNTANCGFQTVWCPTLPMALDRLSTAQSSSVVVQVRVEINTTIAFTSSTVLTGLTESSQLEIGEDALFEVHTANVDLEITSLVFSLPPTLSSTSLFAVTEGSLTLSSVSFVSSDQDNLFSSQLINTAAPLSLTSVNVSSASLSSVALIESWSDVLVAGCRFSSISRSTGLGSVIEANISLSTSLKIVHTTFENCESDSTTNWILLKGQNDITKKNTSWEGTFTLSSPRKGVLVDDLDDHGPYSLLYSFYPADEWLIVSSGDRSEDHRLCGHGNLPCLTIAGSLQKNDIRKLSVRGSCLFGGEVSVKGKGLKVSGVNENEMVMQMDGASRIIQNSEEEYPSPITLSYLLISIDSSTLPADSSLIRLEKGTLDLTSCSFSSKKRISSKMIEMLTGTLKFGSVLLHDLSFSQTPIVLSSMNSVQLNGVTISDCSALSVISAKDSPLINIQKAIVERVKSLSANNETEALCHWTGAVIMLDECHTTVDGSRFADLDEGAFSLVGGSLDVHLSGFEETHDESTFFPSAHRNIHCEQDGNISISSISGGDGSTESPSLWVDSSACLLQKNNQSITAPLFIPTLDTARSGSKRAKSLNKITLVGTMLMPCELFLEVYSVQPNKAETGHVQSINLSSVATNWTETSLTVELNETTDFPNLKSDFEWHARLAFGLGTDKTSSFRVKLSAADDRKAQMKQAMKWMIPLIAGIAILILFLIILAVLLRKRKKDKEQKKAKLSEMGEVNQPIEDIIKYDDGTAEITDQFNRMPFDTPTERQANLIDTKEHFPEGDMNQAKDLAEAIPAKRTDAETVVYARGVDGKEVRVINVKDTLYSRLHEQTEPQAINRTQLQLQLIASLKAIQRHEPDAQILTQLNPHAVFFDAAGVMCLQTHQHPHHCPSEFGAKQEERTEATSNSKVDRWKAPEAADGKDVLDRPQAAIFSLGLLLWEIETGIVPFREVDAINAQRQLGSGQLPPMDKIESDGFAELIRQCLELDPKNRPTLEEVEKALSPPSLHQPSQKLSRKPVPFVNRVEMP</sequence>
<evidence type="ECO:0000256" key="2">
    <source>
        <dbReference type="SAM" id="Phobius"/>
    </source>
</evidence>
<dbReference type="InterPro" id="IPR011009">
    <property type="entry name" value="Kinase-like_dom_sf"/>
</dbReference>
<keyword evidence="2" id="KW-0812">Transmembrane</keyword>
<proteinExistence type="predicted"/>
<feature type="region of interest" description="Disordered" evidence="1">
    <location>
        <begin position="2949"/>
        <end position="2968"/>
    </location>
</feature>
<dbReference type="Pfam" id="PF07714">
    <property type="entry name" value="PK_Tyr_Ser-Thr"/>
    <property type="match status" value="1"/>
</dbReference>
<dbReference type="EMBL" id="JARBJD010000009">
    <property type="protein sequence ID" value="KAK2962747.1"/>
    <property type="molecule type" value="Genomic_DNA"/>
</dbReference>
<accession>A0ABQ9YG43</accession>
<feature type="transmembrane region" description="Helical" evidence="2">
    <location>
        <begin position="2752"/>
        <end position="2774"/>
    </location>
</feature>
<feature type="compositionally biased region" description="Polar residues" evidence="1">
    <location>
        <begin position="1044"/>
        <end position="1058"/>
    </location>
</feature>
<dbReference type="SUPFAM" id="SSF56112">
    <property type="entry name" value="Protein kinase-like (PK-like)"/>
    <property type="match status" value="1"/>
</dbReference>
<keyword evidence="2" id="KW-0472">Membrane</keyword>
<feature type="region of interest" description="Disordered" evidence="1">
    <location>
        <begin position="1040"/>
        <end position="1068"/>
    </location>
</feature>
<dbReference type="SUPFAM" id="SSF51126">
    <property type="entry name" value="Pectin lyase-like"/>
    <property type="match status" value="1"/>
</dbReference>
<gene>
    <name evidence="4" type="ORF">BLNAU_2180</name>
</gene>
<feature type="compositionally biased region" description="Basic and acidic residues" evidence="1">
    <location>
        <begin position="2954"/>
        <end position="2968"/>
    </location>
</feature>
<dbReference type="InterPro" id="IPR001245">
    <property type="entry name" value="Ser-Thr/Tyr_kinase_cat_dom"/>
</dbReference>
<feature type="region of interest" description="Disordered" evidence="1">
    <location>
        <begin position="3053"/>
        <end position="3078"/>
    </location>
</feature>
<evidence type="ECO:0000313" key="4">
    <source>
        <dbReference type="EMBL" id="KAK2962747.1"/>
    </source>
</evidence>
<evidence type="ECO:0000259" key="3">
    <source>
        <dbReference type="PROSITE" id="PS50011"/>
    </source>
</evidence>
<feature type="domain" description="Protein kinase" evidence="3">
    <location>
        <begin position="2716"/>
        <end position="3065"/>
    </location>
</feature>
<comment type="caution">
    <text evidence="4">The sequence shown here is derived from an EMBL/GenBank/DDBJ whole genome shotgun (WGS) entry which is preliminary data.</text>
</comment>
<protein>
    <recommendedName>
        <fullName evidence="3">Protein kinase domain-containing protein</fullName>
    </recommendedName>
</protein>
<dbReference type="InterPro" id="IPR051681">
    <property type="entry name" value="Ser/Thr_Kinases-Pseudokinases"/>
</dbReference>
<keyword evidence="5" id="KW-1185">Reference proteome</keyword>
<keyword evidence="2" id="KW-1133">Transmembrane helix</keyword>
<feature type="compositionally biased region" description="Polar residues" evidence="1">
    <location>
        <begin position="1728"/>
        <end position="1740"/>
    </location>
</feature>
<evidence type="ECO:0000256" key="1">
    <source>
        <dbReference type="SAM" id="MobiDB-lite"/>
    </source>
</evidence>
<name>A0ABQ9YG43_9EUKA</name>
<evidence type="ECO:0000313" key="5">
    <source>
        <dbReference type="Proteomes" id="UP001281761"/>
    </source>
</evidence>
<dbReference type="Gene3D" id="1.10.510.10">
    <property type="entry name" value="Transferase(Phosphotransferase) domain 1"/>
    <property type="match status" value="1"/>
</dbReference>
<organism evidence="4 5">
    <name type="scientific">Blattamonas nauphoetae</name>
    <dbReference type="NCBI Taxonomy" id="2049346"/>
    <lineage>
        <taxon>Eukaryota</taxon>
        <taxon>Metamonada</taxon>
        <taxon>Preaxostyla</taxon>
        <taxon>Oxymonadida</taxon>
        <taxon>Blattamonas</taxon>
    </lineage>
</organism>
<dbReference type="InterPro" id="IPR000719">
    <property type="entry name" value="Prot_kinase_dom"/>
</dbReference>